<proteinExistence type="predicted"/>
<reference evidence="1" key="1">
    <citation type="submission" date="2021-06" db="EMBL/GenBank/DDBJ databases">
        <authorList>
            <person name="Kallberg Y."/>
            <person name="Tangrot J."/>
            <person name="Rosling A."/>
        </authorList>
    </citation>
    <scope>NUCLEOTIDE SEQUENCE</scope>
    <source>
        <strain evidence="1">MA461A</strain>
    </source>
</reference>
<evidence type="ECO:0000313" key="2">
    <source>
        <dbReference type="Proteomes" id="UP000789920"/>
    </source>
</evidence>
<organism evidence="1 2">
    <name type="scientific">Racocetra persica</name>
    <dbReference type="NCBI Taxonomy" id="160502"/>
    <lineage>
        <taxon>Eukaryota</taxon>
        <taxon>Fungi</taxon>
        <taxon>Fungi incertae sedis</taxon>
        <taxon>Mucoromycota</taxon>
        <taxon>Glomeromycotina</taxon>
        <taxon>Glomeromycetes</taxon>
        <taxon>Diversisporales</taxon>
        <taxon>Gigasporaceae</taxon>
        <taxon>Racocetra</taxon>
    </lineage>
</organism>
<keyword evidence="2" id="KW-1185">Reference proteome</keyword>
<gene>
    <name evidence="1" type="ORF">RPERSI_LOCUS14436</name>
</gene>
<dbReference type="Proteomes" id="UP000789920">
    <property type="component" value="Unassembled WGS sequence"/>
</dbReference>
<dbReference type="EMBL" id="CAJVQC010033235">
    <property type="protein sequence ID" value="CAG8753452.1"/>
    <property type="molecule type" value="Genomic_DNA"/>
</dbReference>
<accession>A0ACA9QPN8</accession>
<feature type="non-terminal residue" evidence="1">
    <location>
        <position position="91"/>
    </location>
</feature>
<evidence type="ECO:0000313" key="1">
    <source>
        <dbReference type="EMBL" id="CAG8753452.1"/>
    </source>
</evidence>
<name>A0ACA9QPN8_9GLOM</name>
<comment type="caution">
    <text evidence="1">The sequence shown here is derived from an EMBL/GenBank/DDBJ whole genome shotgun (WGS) entry which is preliminary data.</text>
</comment>
<protein>
    <submittedName>
        <fullName evidence="1">14957_t:CDS:1</fullName>
    </submittedName>
</protein>
<sequence length="91" mass="10623">MEDDFFLDDSVWEYFLQKLIEETNDFEYFVQKIAGVFCLSADKVKVYQSNNPKGHTFESDLHKLFNQNRIIAHIIQVTKGDGGLDLLLSYQ</sequence>